<dbReference type="InterPro" id="IPR003582">
    <property type="entry name" value="ShKT_dom"/>
</dbReference>
<sequence>MLASFCQGLVSFTLCAFVSISLIIQSSTAQLIEAEDEIIPSFYEWMERNSYICESGTQNLPIFLNEAEAEQFNCIALCGEPMETFKACARQPSSSSNSDPICETVPEICAREFIQEFLLALGRSKGEEFMQEELDFRSLVQRATSLTRPTTSSTISTITTTPPTPSTTTAELSTTTFTPTMTSTLSTSTTSQSTTTTSRQTTTSISTTTAPITSVSSTVTTTSTIAPSTPRSSATSDPTTTISVPTIMTTNSPSSSTTTQFSTATSTTDFSITTKGAEPIHSENKTIQSAVDGDTAPVRELLAIDGDANASVDSTPPARISRLLEKFRTAIARTPEPLFETVFRGKLLLPTGDNDKSCPPDRNESCKFWAQVGECMQNPRYMLRLCRRACGVCGQVQKQKPQDDIRVS</sequence>
<dbReference type="Pfam" id="PF01549">
    <property type="entry name" value="ShK"/>
    <property type="match status" value="1"/>
</dbReference>
<feature type="chain" id="PRO_5042244677" description="ShKT domain-containing protein" evidence="3">
    <location>
        <begin position="30"/>
        <end position="408"/>
    </location>
</feature>
<dbReference type="PROSITE" id="PS51670">
    <property type="entry name" value="SHKT"/>
    <property type="match status" value="1"/>
</dbReference>
<comment type="caution">
    <text evidence="5">The sequence shown here is derived from an EMBL/GenBank/DDBJ whole genome shotgun (WGS) entry which is preliminary data.</text>
</comment>
<comment type="caution">
    <text evidence="1">Lacks conserved residue(s) required for the propagation of feature annotation.</text>
</comment>
<organism evidence="5 6">
    <name type="scientific">Ditylenchus destructor</name>
    <dbReference type="NCBI Taxonomy" id="166010"/>
    <lineage>
        <taxon>Eukaryota</taxon>
        <taxon>Metazoa</taxon>
        <taxon>Ecdysozoa</taxon>
        <taxon>Nematoda</taxon>
        <taxon>Chromadorea</taxon>
        <taxon>Rhabditida</taxon>
        <taxon>Tylenchina</taxon>
        <taxon>Tylenchomorpha</taxon>
        <taxon>Sphaerularioidea</taxon>
        <taxon>Anguinidae</taxon>
        <taxon>Anguininae</taxon>
        <taxon>Ditylenchus</taxon>
    </lineage>
</organism>
<evidence type="ECO:0000313" key="6">
    <source>
        <dbReference type="Proteomes" id="UP001201812"/>
    </source>
</evidence>
<protein>
    <recommendedName>
        <fullName evidence="4">ShKT domain-containing protein</fullName>
    </recommendedName>
</protein>
<feature type="domain" description="ShKT" evidence="4">
    <location>
        <begin position="358"/>
        <end position="393"/>
    </location>
</feature>
<dbReference type="SMART" id="SM00254">
    <property type="entry name" value="ShKT"/>
    <property type="match status" value="1"/>
</dbReference>
<evidence type="ECO:0000256" key="3">
    <source>
        <dbReference type="SAM" id="SignalP"/>
    </source>
</evidence>
<evidence type="ECO:0000313" key="5">
    <source>
        <dbReference type="EMBL" id="KAI1728618.1"/>
    </source>
</evidence>
<keyword evidence="6" id="KW-1185">Reference proteome</keyword>
<evidence type="ECO:0000256" key="1">
    <source>
        <dbReference type="PROSITE-ProRule" id="PRU01005"/>
    </source>
</evidence>
<feature type="region of interest" description="Disordered" evidence="2">
    <location>
        <begin position="147"/>
        <end position="263"/>
    </location>
</feature>
<keyword evidence="3" id="KW-0732">Signal</keyword>
<evidence type="ECO:0000259" key="4">
    <source>
        <dbReference type="PROSITE" id="PS51670"/>
    </source>
</evidence>
<name>A0AAD4NFV7_9BILA</name>
<feature type="signal peptide" evidence="3">
    <location>
        <begin position="1"/>
        <end position="29"/>
    </location>
</feature>
<dbReference type="EMBL" id="JAKKPZ010000001">
    <property type="protein sequence ID" value="KAI1728618.1"/>
    <property type="molecule type" value="Genomic_DNA"/>
</dbReference>
<proteinExistence type="predicted"/>
<gene>
    <name evidence="5" type="ORF">DdX_00813</name>
</gene>
<evidence type="ECO:0000256" key="2">
    <source>
        <dbReference type="SAM" id="MobiDB-lite"/>
    </source>
</evidence>
<reference evidence="5" key="1">
    <citation type="submission" date="2022-01" db="EMBL/GenBank/DDBJ databases">
        <title>Genome Sequence Resource for Two Populations of Ditylenchus destructor, the Migratory Endoparasitic Phytonematode.</title>
        <authorList>
            <person name="Zhang H."/>
            <person name="Lin R."/>
            <person name="Xie B."/>
        </authorList>
    </citation>
    <scope>NUCLEOTIDE SEQUENCE</scope>
    <source>
        <strain evidence="5">BazhouSP</strain>
    </source>
</reference>
<dbReference type="Proteomes" id="UP001201812">
    <property type="component" value="Unassembled WGS sequence"/>
</dbReference>
<dbReference type="AlphaFoldDB" id="A0AAD4NFV7"/>
<accession>A0AAD4NFV7</accession>